<comment type="similarity">
    <text evidence="1">Belongs to the helicase family. DnaB subfamily.</text>
</comment>
<dbReference type="GO" id="GO:0005524">
    <property type="term" value="F:ATP binding"/>
    <property type="evidence" value="ECO:0007669"/>
    <property type="project" value="UniProtKB-KW"/>
</dbReference>
<dbReference type="CDD" id="cd00081">
    <property type="entry name" value="Hint"/>
    <property type="match status" value="2"/>
</dbReference>
<dbReference type="NCBIfam" id="TIGR01445">
    <property type="entry name" value="intein_Nterm"/>
    <property type="match status" value="1"/>
</dbReference>
<dbReference type="SUPFAM" id="SSF55608">
    <property type="entry name" value="Homing endonucleases"/>
    <property type="match status" value="1"/>
</dbReference>
<dbReference type="AlphaFoldDB" id="A0A6J7S500"/>
<keyword evidence="3" id="KW-0235">DNA replication</keyword>
<evidence type="ECO:0000313" key="23">
    <source>
        <dbReference type="EMBL" id="CAB5067859.1"/>
    </source>
</evidence>
<dbReference type="EC" id="5.6.2.3" evidence="14"/>
<dbReference type="InterPro" id="IPR007694">
    <property type="entry name" value="DNA_helicase_DnaB-like_C"/>
</dbReference>
<dbReference type="PRINTS" id="PR00379">
    <property type="entry name" value="INTEIN"/>
</dbReference>
<dbReference type="SUPFAM" id="SSF52540">
    <property type="entry name" value="P-loop containing nucleoside triphosphate hydrolases"/>
    <property type="match status" value="2"/>
</dbReference>
<dbReference type="GO" id="GO:0005829">
    <property type="term" value="C:cytosol"/>
    <property type="evidence" value="ECO:0007669"/>
    <property type="project" value="TreeGrafter"/>
</dbReference>
<dbReference type="PROSITE" id="PS50819">
    <property type="entry name" value="INTEIN_ENDONUCLEASE"/>
    <property type="match status" value="1"/>
</dbReference>
<dbReference type="InterPro" id="IPR016136">
    <property type="entry name" value="DNA_helicase_N/primase_C"/>
</dbReference>
<keyword evidence="11" id="KW-0238">DNA-binding</keyword>
<keyword evidence="9" id="KW-0067">ATP-binding</keyword>
<dbReference type="InterPro" id="IPR036844">
    <property type="entry name" value="Hint_dom_sf"/>
</dbReference>
<evidence type="ECO:0000256" key="6">
    <source>
        <dbReference type="ARBA" id="ARBA00022801"/>
    </source>
</evidence>
<dbReference type="GO" id="GO:0016787">
    <property type="term" value="F:hydrolase activity"/>
    <property type="evidence" value="ECO:0007669"/>
    <property type="project" value="UniProtKB-KW"/>
</dbReference>
<evidence type="ECO:0000313" key="20">
    <source>
        <dbReference type="EMBL" id="CAB4815360.1"/>
    </source>
</evidence>
<evidence type="ECO:0000256" key="15">
    <source>
        <dbReference type="ARBA" id="ARBA00045002"/>
    </source>
</evidence>
<dbReference type="Gene3D" id="3.40.50.300">
    <property type="entry name" value="P-loop containing nucleotide triphosphate hydrolases"/>
    <property type="match status" value="2"/>
</dbReference>
<keyword evidence="4" id="KW-0677">Repeat</keyword>
<evidence type="ECO:0000256" key="1">
    <source>
        <dbReference type="ARBA" id="ARBA00008428"/>
    </source>
</evidence>
<organism evidence="22">
    <name type="scientific">freshwater metagenome</name>
    <dbReference type="NCBI Taxonomy" id="449393"/>
    <lineage>
        <taxon>unclassified sequences</taxon>
        <taxon>metagenomes</taxon>
        <taxon>ecological metagenomes</taxon>
    </lineage>
</organism>
<evidence type="ECO:0000256" key="5">
    <source>
        <dbReference type="ARBA" id="ARBA00022741"/>
    </source>
</evidence>
<dbReference type="InterPro" id="IPR004042">
    <property type="entry name" value="Intein_endonuc_central"/>
</dbReference>
<dbReference type="GO" id="GO:0006269">
    <property type="term" value="P:DNA replication, synthesis of primer"/>
    <property type="evidence" value="ECO:0007669"/>
    <property type="project" value="UniProtKB-KW"/>
</dbReference>
<dbReference type="PROSITE" id="PS51199">
    <property type="entry name" value="SF4_HELICASE"/>
    <property type="match status" value="2"/>
</dbReference>
<dbReference type="SUPFAM" id="SSF51294">
    <property type="entry name" value="Hedgehog/intein (Hint) domain"/>
    <property type="match status" value="1"/>
</dbReference>
<dbReference type="InterPro" id="IPR030934">
    <property type="entry name" value="Intein_C"/>
</dbReference>
<evidence type="ECO:0000256" key="14">
    <source>
        <dbReference type="ARBA" id="ARBA00044969"/>
    </source>
</evidence>
<proteinExistence type="inferred from homology"/>
<sequence>MAEPSKPGDVSRLRVPPHSIEAEESLLGAMLLSEQAISAVTNVVTSDDFYRPAHRHIFDAIQALYGAGQGVDPVTVADELGQADVLDAVGGSGTLITLQARTPAITNALHYAKIVEEKALLRKLIMTANDVAELGYSPLDDIEKTIDSAESMMFAVAQRRNTDSMSPLAPLLDASLEQLEKLFERGDSVTGTPTGYIDLDTQLAGLQPGALIVVGARPAMGKTAFALGLAAHAAVREQRPVLFFSLEMSHLELTQRLIASEARIDATKLRTGRLTDSDWTKITKAMGRLGEGQLWIDDNPALTVTEIRSKARRLQDRLDQPLGLIVVDYLQLMSGRGSAESRQVEVSEISRGLKILARELEVPVMALSQLSRQLEQRADKRPMLADLRESGCLIAETRVLRADTNLEVTLGELLESGASEIPVWSLNDEYKMVPATMTHAFPSGTKEAFRLRLASGREVTATANHPFRTVQGWLRLDELSVGTRIATPRRLGAPEQLLSVPADQLGQFAQSSKSAGAVDPAVFTLPDAQLAVVLADLFGSIGSLGLGELRGRPLVRLTATSSSRQLIDDLQLLLLRFGILSRITNIGPNKPRWRLWIHGAEHQHRFLSRIGVSGDRGACTADAIQALSSVTSNPNVDTIPAEVRDLIVEELHRAEMTLRQLAEALGEQYCGGYLLGTESRPRCSSRARLERIAQATDSKPLAALAESEVFWDEVVEVTSVGERQVYDATVLGTHNFVANGVIVHNSIEQDADVVMFLYRDEVYNADSGDKDTAEVIVSKHRSGPTGTTRLVFLDYCTLFTNMAREG</sequence>
<evidence type="ECO:0000256" key="7">
    <source>
        <dbReference type="ARBA" id="ARBA00022806"/>
    </source>
</evidence>
<dbReference type="NCBIfam" id="TIGR00665">
    <property type="entry name" value="DnaB"/>
    <property type="match status" value="1"/>
</dbReference>
<evidence type="ECO:0000313" key="22">
    <source>
        <dbReference type="EMBL" id="CAB5035628.1"/>
    </source>
</evidence>
<dbReference type="GO" id="GO:1990077">
    <property type="term" value="C:primosome complex"/>
    <property type="evidence" value="ECO:0007669"/>
    <property type="project" value="UniProtKB-KW"/>
</dbReference>
<dbReference type="PANTHER" id="PTHR30153:SF2">
    <property type="entry name" value="REPLICATIVE DNA HELICASE"/>
    <property type="match status" value="1"/>
</dbReference>
<dbReference type="InterPro" id="IPR007692">
    <property type="entry name" value="DNA_helicase_DnaB"/>
</dbReference>
<dbReference type="NCBIfam" id="TIGR01443">
    <property type="entry name" value="intein_Cterm"/>
    <property type="match status" value="1"/>
</dbReference>
<dbReference type="Gene3D" id="3.10.28.10">
    <property type="entry name" value="Homing endonucleases"/>
    <property type="match status" value="1"/>
</dbReference>
<evidence type="ECO:0000256" key="4">
    <source>
        <dbReference type="ARBA" id="ARBA00022737"/>
    </source>
</evidence>
<dbReference type="SMART" id="SM00306">
    <property type="entry name" value="HintN"/>
    <property type="match status" value="1"/>
</dbReference>
<dbReference type="GO" id="GO:0004519">
    <property type="term" value="F:endonuclease activity"/>
    <property type="evidence" value="ECO:0007669"/>
    <property type="project" value="InterPro"/>
</dbReference>
<dbReference type="PANTHER" id="PTHR30153">
    <property type="entry name" value="REPLICATIVE DNA HELICASE DNAB"/>
    <property type="match status" value="1"/>
</dbReference>
<dbReference type="InterPro" id="IPR004860">
    <property type="entry name" value="LAGLIDADG_dom"/>
</dbReference>
<feature type="domain" description="DOD-type homing endonuclease" evidence="17">
    <location>
        <begin position="518"/>
        <end position="579"/>
    </location>
</feature>
<keyword evidence="10" id="KW-0651">Protein splicing</keyword>
<reference evidence="22" key="1">
    <citation type="submission" date="2020-05" db="EMBL/GenBank/DDBJ databases">
        <authorList>
            <person name="Chiriac C."/>
            <person name="Salcher M."/>
            <person name="Ghai R."/>
            <person name="Kavagutti S V."/>
        </authorList>
    </citation>
    <scope>NUCLEOTIDE SEQUENCE</scope>
</reference>
<dbReference type="EMBL" id="CAFBPW010000127">
    <property type="protein sequence ID" value="CAB5035628.1"/>
    <property type="molecule type" value="Genomic_DNA"/>
</dbReference>
<dbReference type="Pfam" id="PF14890">
    <property type="entry name" value="Intein_splicing"/>
    <property type="match status" value="1"/>
</dbReference>
<keyword evidence="8" id="KW-0068">Autocatalytic cleavage</keyword>
<dbReference type="GO" id="GO:0003677">
    <property type="term" value="F:DNA binding"/>
    <property type="evidence" value="ECO:0007669"/>
    <property type="project" value="UniProtKB-KW"/>
</dbReference>
<evidence type="ECO:0000256" key="9">
    <source>
        <dbReference type="ARBA" id="ARBA00022840"/>
    </source>
</evidence>
<dbReference type="Pfam" id="PF03796">
    <property type="entry name" value="DnaB_C"/>
    <property type="match status" value="1"/>
</dbReference>
<dbReference type="EMBL" id="CAFBOG010000078">
    <property type="protein sequence ID" value="CAB4980336.1"/>
    <property type="molecule type" value="Genomic_DNA"/>
</dbReference>
<evidence type="ECO:0000256" key="3">
    <source>
        <dbReference type="ARBA" id="ARBA00022705"/>
    </source>
</evidence>
<accession>A0A6J7S500</accession>
<dbReference type="InterPro" id="IPR003587">
    <property type="entry name" value="Hint_dom_N"/>
</dbReference>
<dbReference type="InterPro" id="IPR006142">
    <property type="entry name" value="INTEIN"/>
</dbReference>
<comment type="catalytic activity">
    <reaction evidence="16">
        <text>ATP + H2O = ADP + phosphate + H(+)</text>
        <dbReference type="Rhea" id="RHEA:13065"/>
        <dbReference type="ChEBI" id="CHEBI:15377"/>
        <dbReference type="ChEBI" id="CHEBI:15378"/>
        <dbReference type="ChEBI" id="CHEBI:30616"/>
        <dbReference type="ChEBI" id="CHEBI:43474"/>
        <dbReference type="ChEBI" id="CHEBI:456216"/>
        <dbReference type="EC" id="5.6.2.3"/>
    </reaction>
</comment>
<evidence type="ECO:0000259" key="17">
    <source>
        <dbReference type="PROSITE" id="PS50819"/>
    </source>
</evidence>
<keyword evidence="5" id="KW-0547">Nucleotide-binding</keyword>
<dbReference type="EMBL" id="CAFAAQ010000147">
    <property type="protein sequence ID" value="CAB4815360.1"/>
    <property type="molecule type" value="Genomic_DNA"/>
</dbReference>
<evidence type="ECO:0000256" key="12">
    <source>
        <dbReference type="ARBA" id="ARBA00023235"/>
    </source>
</evidence>
<evidence type="ECO:0000256" key="16">
    <source>
        <dbReference type="ARBA" id="ARBA00048954"/>
    </source>
</evidence>
<gene>
    <name evidence="19" type="ORF">UFOPK2582_01010</name>
    <name evidence="20" type="ORF">UFOPK3046_01419</name>
    <name evidence="21" type="ORF">UFOPK3914_00984</name>
    <name evidence="22" type="ORF">UFOPK4173_01136</name>
    <name evidence="23" type="ORF">UFOPK4354_01315</name>
</gene>
<keyword evidence="2" id="KW-0639">Primosome</keyword>
<dbReference type="InterPro" id="IPR027434">
    <property type="entry name" value="Homing_endonucl"/>
</dbReference>
<dbReference type="InterPro" id="IPR003586">
    <property type="entry name" value="Hint_dom_C"/>
</dbReference>
<evidence type="ECO:0000313" key="21">
    <source>
        <dbReference type="EMBL" id="CAB4980336.1"/>
    </source>
</evidence>
<dbReference type="Pfam" id="PF00772">
    <property type="entry name" value="DnaB"/>
    <property type="match status" value="1"/>
</dbReference>
<evidence type="ECO:0000259" key="18">
    <source>
        <dbReference type="PROSITE" id="PS51199"/>
    </source>
</evidence>
<dbReference type="PROSITE" id="PS50818">
    <property type="entry name" value="INTEIN_C_TER"/>
    <property type="match status" value="1"/>
</dbReference>
<feature type="domain" description="SF4 helicase" evidence="18">
    <location>
        <begin position="185"/>
        <end position="391"/>
    </location>
</feature>
<dbReference type="InterPro" id="IPR036185">
    <property type="entry name" value="DNA_heli_DnaB-like_N_sf"/>
</dbReference>
<protein>
    <recommendedName>
        <fullName evidence="14">DNA 5'-3' helicase</fullName>
        <ecNumber evidence="14">5.6.2.3</ecNumber>
    </recommendedName>
    <alternativeName>
        <fullName evidence="15">DNA 5'-3' helicase DnaB</fullName>
    </alternativeName>
</protein>
<dbReference type="GO" id="GO:0016539">
    <property type="term" value="P:intein-mediated protein splicing"/>
    <property type="evidence" value="ECO:0007669"/>
    <property type="project" value="InterPro"/>
</dbReference>
<keyword evidence="7" id="KW-0347">Helicase</keyword>
<evidence type="ECO:0000256" key="8">
    <source>
        <dbReference type="ARBA" id="ARBA00022813"/>
    </source>
</evidence>
<evidence type="ECO:0000256" key="11">
    <source>
        <dbReference type="ARBA" id="ARBA00023125"/>
    </source>
</evidence>
<dbReference type="Gene3D" id="1.10.860.10">
    <property type="entry name" value="DNAb Helicase, Chain A"/>
    <property type="match status" value="1"/>
</dbReference>
<evidence type="ECO:0000256" key="2">
    <source>
        <dbReference type="ARBA" id="ARBA00022515"/>
    </source>
</evidence>
<dbReference type="EMBL" id="CAFBQW010000153">
    <property type="protein sequence ID" value="CAB5067859.1"/>
    <property type="molecule type" value="Genomic_DNA"/>
</dbReference>
<dbReference type="SMART" id="SM00305">
    <property type="entry name" value="HintC"/>
    <property type="match status" value="1"/>
</dbReference>
<evidence type="ECO:0000256" key="13">
    <source>
        <dbReference type="ARBA" id="ARBA00044940"/>
    </source>
</evidence>
<dbReference type="Gene3D" id="2.170.16.10">
    <property type="entry name" value="Hedgehog/Intein (Hint) domain"/>
    <property type="match status" value="2"/>
</dbReference>
<dbReference type="Pfam" id="PF14528">
    <property type="entry name" value="LAGLIDADG_3"/>
    <property type="match status" value="1"/>
</dbReference>
<dbReference type="GO" id="GO:0043139">
    <property type="term" value="F:5'-3' DNA helicase activity"/>
    <property type="evidence" value="ECO:0007669"/>
    <property type="project" value="UniProtKB-EC"/>
</dbReference>
<keyword evidence="6" id="KW-0378">Hydrolase</keyword>
<feature type="domain" description="SF4 helicase" evidence="18">
    <location>
        <begin position="746"/>
        <end position="806"/>
    </location>
</feature>
<keyword evidence="12" id="KW-0413">Isomerase</keyword>
<dbReference type="CDD" id="cd00984">
    <property type="entry name" value="DnaB_C"/>
    <property type="match status" value="1"/>
</dbReference>
<comment type="function">
    <text evidence="13">The intein is an endonuclease.</text>
</comment>
<evidence type="ECO:0000313" key="19">
    <source>
        <dbReference type="EMBL" id="CAB4702471.1"/>
    </source>
</evidence>
<dbReference type="InterPro" id="IPR027417">
    <property type="entry name" value="P-loop_NTPase"/>
</dbReference>
<dbReference type="FunFam" id="1.10.860.10:FF:000001">
    <property type="entry name" value="Replicative DNA helicase"/>
    <property type="match status" value="1"/>
</dbReference>
<dbReference type="InterPro" id="IPR007693">
    <property type="entry name" value="DNA_helicase_DnaB-like_N"/>
</dbReference>
<dbReference type="SUPFAM" id="SSF48024">
    <property type="entry name" value="N-terminal domain of DnaB helicase"/>
    <property type="match status" value="1"/>
</dbReference>
<dbReference type="PROSITE" id="PS50817">
    <property type="entry name" value="INTEIN_N_TER"/>
    <property type="match status" value="1"/>
</dbReference>
<evidence type="ECO:0000256" key="10">
    <source>
        <dbReference type="ARBA" id="ARBA00023000"/>
    </source>
</evidence>
<dbReference type="InterPro" id="IPR006141">
    <property type="entry name" value="Intein_N"/>
</dbReference>
<dbReference type="EMBL" id="CAEZXS010000113">
    <property type="protein sequence ID" value="CAB4702471.1"/>
    <property type="molecule type" value="Genomic_DNA"/>
</dbReference>
<name>A0A6J7S500_9ZZZZ</name>